<sequence>MWRGERRKGDDPEVPVSPFYRLSRFYTMTSSKQYAPRRAFSSSVRYMQDHGKKRELNPSVDLLPDELLPGMMASRDARRHSMQNKAILTSLIGLALVVIIAVSSAFALTEPTPEPFAVESDAEVVTMQDLPTS</sequence>
<evidence type="ECO:0000313" key="3">
    <source>
        <dbReference type="Proteomes" id="UP000220102"/>
    </source>
</evidence>
<keyword evidence="1" id="KW-0472">Membrane</keyword>
<evidence type="ECO:0000313" key="2">
    <source>
        <dbReference type="EMBL" id="PEN13401.1"/>
    </source>
</evidence>
<keyword evidence="3" id="KW-1185">Reference proteome</keyword>
<dbReference type="AlphaFoldDB" id="A0A2A8CXR6"/>
<keyword evidence="1" id="KW-1133">Transmembrane helix</keyword>
<gene>
    <name evidence="2" type="ORF">CRI94_08730</name>
</gene>
<comment type="caution">
    <text evidence="2">The sequence shown here is derived from an EMBL/GenBank/DDBJ whole genome shotgun (WGS) entry which is preliminary data.</text>
</comment>
<organism evidence="2 3">
    <name type="scientific">Longibacter salinarum</name>
    <dbReference type="NCBI Taxonomy" id="1850348"/>
    <lineage>
        <taxon>Bacteria</taxon>
        <taxon>Pseudomonadati</taxon>
        <taxon>Rhodothermota</taxon>
        <taxon>Rhodothermia</taxon>
        <taxon>Rhodothermales</taxon>
        <taxon>Salisaetaceae</taxon>
        <taxon>Longibacter</taxon>
    </lineage>
</organism>
<reference evidence="2 3" key="1">
    <citation type="submission" date="2017-10" db="EMBL/GenBank/DDBJ databases">
        <title>Draft genome of Longibacter Salinarum.</title>
        <authorList>
            <person name="Goh K.M."/>
            <person name="Shamsir M.S."/>
            <person name="Lim S.W."/>
        </authorList>
    </citation>
    <scope>NUCLEOTIDE SEQUENCE [LARGE SCALE GENOMIC DNA]</scope>
    <source>
        <strain evidence="2 3">KCTC 52045</strain>
    </source>
</reference>
<dbReference type="EMBL" id="PDEQ01000004">
    <property type="protein sequence ID" value="PEN13401.1"/>
    <property type="molecule type" value="Genomic_DNA"/>
</dbReference>
<name>A0A2A8CXR6_9BACT</name>
<protein>
    <submittedName>
        <fullName evidence="2">Uncharacterized protein</fullName>
    </submittedName>
</protein>
<evidence type="ECO:0000256" key="1">
    <source>
        <dbReference type="SAM" id="Phobius"/>
    </source>
</evidence>
<keyword evidence="1" id="KW-0812">Transmembrane</keyword>
<feature type="transmembrane region" description="Helical" evidence="1">
    <location>
        <begin position="86"/>
        <end position="108"/>
    </location>
</feature>
<dbReference type="Proteomes" id="UP000220102">
    <property type="component" value="Unassembled WGS sequence"/>
</dbReference>
<proteinExistence type="predicted"/>
<accession>A0A2A8CXR6</accession>